<evidence type="ECO:0000313" key="5">
    <source>
        <dbReference type="Proteomes" id="UP000030341"/>
    </source>
</evidence>
<dbReference type="InterPro" id="IPR006533">
    <property type="entry name" value="T6SS_Vgr_RhsGE"/>
</dbReference>
<reference evidence="4 5" key="1">
    <citation type="submission" date="2014-11" db="EMBL/GenBank/DDBJ databases">
        <title>Complete Genome Sequence of Pseudoalteromonas sp. Strain OCN003 Isolated from Kaneohe Bay, Oahu, Hawaii.</title>
        <authorList>
            <person name="Beurmann S."/>
            <person name="Videau P."/>
            <person name="Ushijima B."/>
            <person name="Smith A.M."/>
            <person name="Aeby G.S."/>
            <person name="Callahan S.M."/>
            <person name="Belcaid M."/>
        </authorList>
    </citation>
    <scope>NUCLEOTIDE SEQUENCE [LARGE SCALE GENOMIC DNA]</scope>
    <source>
        <strain evidence="4 5">OCN003</strain>
    </source>
</reference>
<dbReference type="eggNOG" id="COG3501">
    <property type="taxonomic scope" value="Bacteria"/>
</dbReference>
<dbReference type="Pfam" id="PF22178">
    <property type="entry name" value="Gp5_trimer_C"/>
    <property type="match status" value="1"/>
</dbReference>
<dbReference type="Gene3D" id="3.55.50.10">
    <property type="entry name" value="Baseplate protein-like domains"/>
    <property type="match status" value="1"/>
</dbReference>
<dbReference type="HOGENOM" id="CLU_004121_7_2_6"/>
<dbReference type="EMBL" id="CP009888">
    <property type="protein sequence ID" value="AIY65059.1"/>
    <property type="molecule type" value="Genomic_DNA"/>
</dbReference>
<gene>
    <name evidence="4" type="ORF">OM33_07745</name>
</gene>
<dbReference type="AlphaFoldDB" id="A0A0A7EEN3"/>
<dbReference type="NCBIfam" id="TIGR01646">
    <property type="entry name" value="vgr_GE"/>
    <property type="match status" value="1"/>
</dbReference>
<evidence type="ECO:0000256" key="1">
    <source>
        <dbReference type="ARBA" id="ARBA00005558"/>
    </source>
</evidence>
<dbReference type="Gene3D" id="4.10.220.110">
    <property type="match status" value="1"/>
</dbReference>
<organism evidence="4 5">
    <name type="scientific">Pseudoalteromonas piratica</name>
    <dbReference type="NCBI Taxonomy" id="1348114"/>
    <lineage>
        <taxon>Bacteria</taxon>
        <taxon>Pseudomonadati</taxon>
        <taxon>Pseudomonadota</taxon>
        <taxon>Gammaproteobacteria</taxon>
        <taxon>Alteromonadales</taxon>
        <taxon>Pseudoalteromonadaceae</taxon>
        <taxon>Pseudoalteromonas</taxon>
    </lineage>
</organism>
<dbReference type="SUPFAM" id="SSF69255">
    <property type="entry name" value="gp5 N-terminal domain-like"/>
    <property type="match status" value="1"/>
</dbReference>
<dbReference type="SUPFAM" id="SSF69349">
    <property type="entry name" value="Phage fibre proteins"/>
    <property type="match status" value="1"/>
</dbReference>
<evidence type="ECO:0000259" key="3">
    <source>
        <dbReference type="Pfam" id="PF22178"/>
    </source>
</evidence>
<keyword evidence="5" id="KW-1185">Reference proteome</keyword>
<dbReference type="InterPro" id="IPR017847">
    <property type="entry name" value="T6SS_RhsGE_Vgr_subset"/>
</dbReference>
<feature type="domain" description="Gp5/Type VI secretion system Vgr protein OB-fold" evidence="2">
    <location>
        <begin position="388"/>
        <end position="454"/>
    </location>
</feature>
<dbReference type="Gene3D" id="2.30.110.50">
    <property type="match status" value="1"/>
</dbReference>
<dbReference type="NCBIfam" id="TIGR03361">
    <property type="entry name" value="VI_Rhs_Vgr"/>
    <property type="match status" value="1"/>
</dbReference>
<dbReference type="OrthoDB" id="9762420at2"/>
<dbReference type="Proteomes" id="UP000030341">
    <property type="component" value="Chromosome 1"/>
</dbReference>
<proteinExistence type="inferred from homology"/>
<sequence length="670" mass="72651">MDTYIAGETSYLVAKTEQGKEYRLSGCSVDDILNQGFTVIAQLVTDGEDVFDELGKTLSISWYQDVAGRPNKLLQYNGYVTEVKESEANAQTVRSFQVTVNAWLSLLKFCRTYRIYQSQSVKDILSDIFDNAGFKGAYKFGAMPSTKKEYCTQYNETDYDFVIRIMAEAGVVFYFTQDEGKHTLVIQNASAPFSANNLAKFDHALTKSASNLLMSKFEPQKALTAKTISLSGYNYDKAKTESGSATVSSTTVSTSNNKNFEYFALSTDKGDYSDSSTLVKQLNDANQAETQNIEMITDANVVLVGAKLSVKSHPNTQWQNDYNVLACHHTIEVTQANLATSYECKVICRDPKLPLTPRYPKKPKNNGISNAIVVADSGSFDSKGEINQDKDGRIKVHFLWDVSDTKSTSCYLRVMQQTAGVNAGMQFIPRIGDEVLVDFINGDIDQPIVIGSVYNGNTKPPYAQKDATQSTIKTGLAEDTAHEICFDDKKGEEKLSLTSGKDLLVTVANNATTLINAEDALTIKKTQKTTIEDSQTISVKNNYSLKADKITLEGDSQIELKVGSNKITISSSGVKIDASSIELKSSQDTKISAMNLTTSSNASTKISANANVDIKATAQANLEGTAGANVKSTAIAKLEGTAGAQVTSTAMAKLSGAAMAEITGALVKIN</sequence>
<dbReference type="Pfam" id="PF05954">
    <property type="entry name" value="Phage_GPD"/>
    <property type="match status" value="1"/>
</dbReference>
<dbReference type="SUPFAM" id="SSF69279">
    <property type="entry name" value="Phage tail proteins"/>
    <property type="match status" value="2"/>
</dbReference>
<dbReference type="KEGG" id="pseo:OM33_07745"/>
<dbReference type="InterPro" id="IPR054030">
    <property type="entry name" value="Gp5_Vgr_C"/>
</dbReference>
<dbReference type="RefSeq" id="WP_038640593.1">
    <property type="nucleotide sequence ID" value="NZ_CP009888.1"/>
</dbReference>
<protein>
    <submittedName>
        <fullName evidence="4">Type VI secretion protein ImpA</fullName>
    </submittedName>
</protein>
<name>A0A0A7EEN3_9GAMM</name>
<comment type="similarity">
    <text evidence="1">Belongs to the VgrG protein family.</text>
</comment>
<dbReference type="InterPro" id="IPR006531">
    <property type="entry name" value="Gp5/Vgr_OB"/>
</dbReference>
<dbReference type="STRING" id="1348114.OM33_07745"/>
<accession>A0A0A7EEN3</accession>
<dbReference type="Gene3D" id="2.40.50.230">
    <property type="entry name" value="Gp5 N-terminal domain"/>
    <property type="match status" value="1"/>
</dbReference>
<evidence type="ECO:0000259" key="2">
    <source>
        <dbReference type="Pfam" id="PF04717"/>
    </source>
</evidence>
<feature type="domain" description="Gp5/Type VI secretion system Vgr C-terminal trimerisation" evidence="3">
    <location>
        <begin position="473"/>
        <end position="548"/>
    </location>
</feature>
<dbReference type="InterPro" id="IPR037026">
    <property type="entry name" value="Vgr_OB-fold_dom_sf"/>
</dbReference>
<evidence type="ECO:0000313" key="4">
    <source>
        <dbReference type="EMBL" id="AIY65059.1"/>
    </source>
</evidence>
<dbReference type="Pfam" id="PF04717">
    <property type="entry name" value="Phage_base_V"/>
    <property type="match status" value="1"/>
</dbReference>